<evidence type="ECO:0000256" key="1">
    <source>
        <dbReference type="ARBA" id="ARBA00022962"/>
    </source>
</evidence>
<dbReference type="InterPro" id="IPR029062">
    <property type="entry name" value="Class_I_gatase-like"/>
</dbReference>
<dbReference type="AlphaFoldDB" id="A0A382U357"/>
<gene>
    <name evidence="3" type="ORF">METZ01_LOCUS381603</name>
</gene>
<dbReference type="EMBL" id="UINC01141172">
    <property type="protein sequence ID" value="SVD28749.1"/>
    <property type="molecule type" value="Genomic_DNA"/>
</dbReference>
<dbReference type="PANTHER" id="PTHR43418:SF4">
    <property type="entry name" value="MULTIFUNCTIONAL TRYPTOPHAN BIOSYNTHESIS PROTEIN"/>
    <property type="match status" value="1"/>
</dbReference>
<dbReference type="SUPFAM" id="SSF52317">
    <property type="entry name" value="Class I glutamine amidotransferase-like"/>
    <property type="match status" value="1"/>
</dbReference>
<evidence type="ECO:0000259" key="2">
    <source>
        <dbReference type="Pfam" id="PF00117"/>
    </source>
</evidence>
<feature type="domain" description="Glutamine amidotransferase" evidence="2">
    <location>
        <begin position="38"/>
        <end position="209"/>
    </location>
</feature>
<dbReference type="GO" id="GO:0005829">
    <property type="term" value="C:cytosol"/>
    <property type="evidence" value="ECO:0007669"/>
    <property type="project" value="TreeGrafter"/>
</dbReference>
<organism evidence="3">
    <name type="scientific">marine metagenome</name>
    <dbReference type="NCBI Taxonomy" id="408172"/>
    <lineage>
        <taxon>unclassified sequences</taxon>
        <taxon>metagenomes</taxon>
        <taxon>ecological metagenomes</taxon>
    </lineage>
</organism>
<name>A0A382U357_9ZZZZ</name>
<dbReference type="Pfam" id="PF00117">
    <property type="entry name" value="GATase"/>
    <property type="match status" value="1"/>
</dbReference>
<dbReference type="GO" id="GO:0000162">
    <property type="term" value="P:L-tryptophan biosynthetic process"/>
    <property type="evidence" value="ECO:0007669"/>
    <property type="project" value="TreeGrafter"/>
</dbReference>
<dbReference type="InterPro" id="IPR017926">
    <property type="entry name" value="GATASE"/>
</dbReference>
<keyword evidence="1" id="KW-0315">Glutamine amidotransferase</keyword>
<dbReference type="PANTHER" id="PTHR43418">
    <property type="entry name" value="MULTIFUNCTIONAL TRYPTOPHAN BIOSYNTHESIS PROTEIN-RELATED"/>
    <property type="match status" value="1"/>
</dbReference>
<protein>
    <recommendedName>
        <fullName evidence="2">Glutamine amidotransferase domain-containing protein</fullName>
    </recommendedName>
</protein>
<evidence type="ECO:0000313" key="3">
    <source>
        <dbReference type="EMBL" id="SVD28749.1"/>
    </source>
</evidence>
<dbReference type="GO" id="GO:0004049">
    <property type="term" value="F:anthranilate synthase activity"/>
    <property type="evidence" value="ECO:0007669"/>
    <property type="project" value="TreeGrafter"/>
</dbReference>
<accession>A0A382U357</accession>
<sequence length="215" mass="24497">MKMSNKKIGITLRTVNASNYDEQRDALSQDWPPFLEKINLTPIFIPNSLDNITEFLDKIEVDGFILSGGDNIGENPLRDNTEKKIIEFGITHNLPIFGVCRGLQAINKFFNGSVVNSRNLKHLGKPHLIKIVNKNLLSFLDKSIEVNSYHNNIITSESLGKNLQEFAITDFDSSIEGIIHNNKPIIGVMWHPERTPNKENQLILSKVFHDKDFWD</sequence>
<dbReference type="Gene3D" id="3.40.50.880">
    <property type="match status" value="1"/>
</dbReference>
<dbReference type="InterPro" id="IPR050472">
    <property type="entry name" value="Anth_synth/Amidotransfase"/>
</dbReference>
<reference evidence="3" key="1">
    <citation type="submission" date="2018-05" db="EMBL/GenBank/DDBJ databases">
        <authorList>
            <person name="Lanie J.A."/>
            <person name="Ng W.-L."/>
            <person name="Kazmierczak K.M."/>
            <person name="Andrzejewski T.M."/>
            <person name="Davidsen T.M."/>
            <person name="Wayne K.J."/>
            <person name="Tettelin H."/>
            <person name="Glass J.I."/>
            <person name="Rusch D."/>
            <person name="Podicherti R."/>
            <person name="Tsui H.-C.T."/>
            <person name="Winkler M.E."/>
        </authorList>
    </citation>
    <scope>NUCLEOTIDE SEQUENCE</scope>
</reference>
<dbReference type="PROSITE" id="PS51273">
    <property type="entry name" value="GATASE_TYPE_1"/>
    <property type="match status" value="1"/>
</dbReference>
<proteinExistence type="predicted"/>